<gene>
    <name evidence="10" type="ORF">RZS28_04835</name>
</gene>
<dbReference type="EMBL" id="CP136862">
    <property type="protein sequence ID" value="WOJ90621.1"/>
    <property type="molecule type" value="Genomic_DNA"/>
</dbReference>
<evidence type="ECO:0000256" key="8">
    <source>
        <dbReference type="ARBA" id="ARBA00026068"/>
    </source>
</evidence>
<dbReference type="PANTHER" id="PTHR34981">
    <property type="entry name" value="CELL DIVISION PROTEIN ZAPA"/>
    <property type="match status" value="1"/>
</dbReference>
<evidence type="ECO:0000256" key="4">
    <source>
        <dbReference type="ARBA" id="ARBA00022618"/>
    </source>
</evidence>
<protein>
    <recommendedName>
        <fullName evidence="2">Cell division protein ZapA</fullName>
    </recommendedName>
    <alternativeName>
        <fullName evidence="9">Z ring-associated protein ZapA</fullName>
    </alternativeName>
</protein>
<evidence type="ECO:0000256" key="1">
    <source>
        <dbReference type="ARBA" id="ARBA00004496"/>
    </source>
</evidence>
<comment type="subunit">
    <text evidence="8">Homodimer. Interacts with FtsZ.</text>
</comment>
<dbReference type="InterPro" id="IPR007838">
    <property type="entry name" value="Cell_div_ZapA-like"/>
</dbReference>
<sequence length="124" mass="13445">MAQVAVTIAGRVYRVACDEGEEDHLTELACLVDGKIEGMRQRFGEIGDQRLTIMAAITFADELAESRRRIGVLETEIADLKANSSNAANGRDEWAARIAESLGEAALRIERATQELNGSGRGEP</sequence>
<evidence type="ECO:0000313" key="10">
    <source>
        <dbReference type="EMBL" id="WOJ90621.1"/>
    </source>
</evidence>
<keyword evidence="11" id="KW-1185">Reference proteome</keyword>
<evidence type="ECO:0000256" key="7">
    <source>
        <dbReference type="ARBA" id="ARBA00024910"/>
    </source>
</evidence>
<comment type="function">
    <text evidence="7">Activator of cell division through the inhibition of FtsZ GTPase activity, therefore promoting FtsZ assembly into bundles of protofilaments necessary for the formation of the division Z ring. It is recruited early at mid-cell but it is not essential for cell division.</text>
</comment>
<evidence type="ECO:0000256" key="9">
    <source>
        <dbReference type="ARBA" id="ARBA00033158"/>
    </source>
</evidence>
<dbReference type="SUPFAM" id="SSF102829">
    <property type="entry name" value="Cell division protein ZapA-like"/>
    <property type="match status" value="1"/>
</dbReference>
<evidence type="ECO:0000256" key="5">
    <source>
        <dbReference type="ARBA" id="ARBA00023210"/>
    </source>
</evidence>
<keyword evidence="6" id="KW-0131">Cell cycle</keyword>
<dbReference type="RefSeq" id="WP_407340209.1">
    <property type="nucleotide sequence ID" value="NZ_CP136862.1"/>
</dbReference>
<evidence type="ECO:0000256" key="2">
    <source>
        <dbReference type="ARBA" id="ARBA00015195"/>
    </source>
</evidence>
<dbReference type="GO" id="GO:0051301">
    <property type="term" value="P:cell division"/>
    <property type="evidence" value="ECO:0007669"/>
    <property type="project" value="UniProtKB-KW"/>
</dbReference>
<evidence type="ECO:0000313" key="11">
    <source>
        <dbReference type="Proteomes" id="UP001626536"/>
    </source>
</evidence>
<keyword evidence="5" id="KW-0717">Septation</keyword>
<keyword evidence="4 10" id="KW-0132">Cell division</keyword>
<dbReference type="PANTHER" id="PTHR34981:SF1">
    <property type="entry name" value="CELL DIVISION PROTEIN ZAPA"/>
    <property type="match status" value="1"/>
</dbReference>
<accession>A0ABZ0HV07</accession>
<keyword evidence="3" id="KW-0963">Cytoplasm</keyword>
<evidence type="ECO:0000256" key="3">
    <source>
        <dbReference type="ARBA" id="ARBA00022490"/>
    </source>
</evidence>
<dbReference type="Pfam" id="PF05164">
    <property type="entry name" value="ZapA"/>
    <property type="match status" value="1"/>
</dbReference>
<dbReference type="InterPro" id="IPR036192">
    <property type="entry name" value="Cell_div_ZapA-like_sf"/>
</dbReference>
<dbReference type="Gene3D" id="3.30.160.880">
    <property type="entry name" value="Cell division protein ZapA protomer, N-terminal domain"/>
    <property type="match status" value="1"/>
</dbReference>
<proteinExistence type="predicted"/>
<evidence type="ECO:0000256" key="6">
    <source>
        <dbReference type="ARBA" id="ARBA00023306"/>
    </source>
</evidence>
<name>A0ABZ0HV07_9HYPH</name>
<dbReference type="InterPro" id="IPR042233">
    <property type="entry name" value="Cell_div_ZapA_N"/>
</dbReference>
<comment type="subcellular location">
    <subcellularLocation>
        <location evidence="1">Cytoplasm</location>
    </subcellularLocation>
</comment>
<organism evidence="10 11">
    <name type="scientific">Methylocapsa polymorpha</name>
    <dbReference type="NCBI Taxonomy" id="3080828"/>
    <lineage>
        <taxon>Bacteria</taxon>
        <taxon>Pseudomonadati</taxon>
        <taxon>Pseudomonadota</taxon>
        <taxon>Alphaproteobacteria</taxon>
        <taxon>Hyphomicrobiales</taxon>
        <taxon>Beijerinckiaceae</taxon>
        <taxon>Methylocapsa</taxon>
    </lineage>
</organism>
<dbReference type="Proteomes" id="UP001626536">
    <property type="component" value="Chromosome"/>
</dbReference>
<reference evidence="10 11" key="1">
    <citation type="submission" date="2023-10" db="EMBL/GenBank/DDBJ databases">
        <title>Novel methanotroph of the genus Methylocapsa from a subarctic wetland.</title>
        <authorList>
            <person name="Belova S.E."/>
            <person name="Oshkin I.Y."/>
            <person name="Miroshnikov K."/>
            <person name="Dedysh S.N."/>
        </authorList>
    </citation>
    <scope>NUCLEOTIDE SEQUENCE [LARGE SCALE GENOMIC DNA]</scope>
    <source>
        <strain evidence="10 11">RX1</strain>
    </source>
</reference>